<feature type="domain" description="M23ase beta-sheet core" evidence="3">
    <location>
        <begin position="204"/>
        <end position="295"/>
    </location>
</feature>
<dbReference type="AlphaFoldDB" id="A0A3D9V0J7"/>
<dbReference type="SUPFAM" id="SSF51261">
    <property type="entry name" value="Duplicated hybrid motif"/>
    <property type="match status" value="1"/>
</dbReference>
<dbReference type="EMBL" id="QTUC01000001">
    <property type="protein sequence ID" value="REF35278.1"/>
    <property type="molecule type" value="Genomic_DNA"/>
</dbReference>
<dbReference type="InterPro" id="IPR016047">
    <property type="entry name" value="M23ase_b-sheet_dom"/>
</dbReference>
<evidence type="ECO:0000259" key="3">
    <source>
        <dbReference type="Pfam" id="PF01551"/>
    </source>
</evidence>
<dbReference type="GO" id="GO:0004222">
    <property type="term" value="F:metalloendopeptidase activity"/>
    <property type="evidence" value="ECO:0007669"/>
    <property type="project" value="TreeGrafter"/>
</dbReference>
<dbReference type="CDD" id="cd12797">
    <property type="entry name" value="M23_peptidase"/>
    <property type="match status" value="1"/>
</dbReference>
<feature type="compositionally biased region" description="Basic and acidic residues" evidence="1">
    <location>
        <begin position="162"/>
        <end position="177"/>
    </location>
</feature>
<dbReference type="InterPro" id="IPR050570">
    <property type="entry name" value="Cell_wall_metabolism_enzyme"/>
</dbReference>
<feature type="compositionally biased region" description="Basic and acidic residues" evidence="1">
    <location>
        <begin position="123"/>
        <end position="153"/>
    </location>
</feature>
<keyword evidence="5" id="KW-1185">Reference proteome</keyword>
<accession>A0A3D9V0J7</accession>
<evidence type="ECO:0000313" key="4">
    <source>
        <dbReference type="EMBL" id="REF35278.1"/>
    </source>
</evidence>
<keyword evidence="2" id="KW-0812">Transmembrane</keyword>
<dbReference type="Gene3D" id="2.70.70.10">
    <property type="entry name" value="Glucose Permease (Domain IIA)"/>
    <property type="match status" value="1"/>
</dbReference>
<name>A0A3D9V0J7_THECX</name>
<dbReference type="Pfam" id="PF01551">
    <property type="entry name" value="Peptidase_M23"/>
    <property type="match status" value="1"/>
</dbReference>
<reference evidence="4 5" key="1">
    <citation type="submission" date="2018-08" db="EMBL/GenBank/DDBJ databases">
        <title>Sequencing the genomes of 1000 actinobacteria strains.</title>
        <authorList>
            <person name="Klenk H.-P."/>
        </authorList>
    </citation>
    <scope>NUCLEOTIDE SEQUENCE [LARGE SCALE GENOMIC DNA]</scope>
    <source>
        <strain evidence="4 5">DSM 22891</strain>
    </source>
</reference>
<organism evidence="4 5">
    <name type="scientific">Thermasporomyces composti</name>
    <dbReference type="NCBI Taxonomy" id="696763"/>
    <lineage>
        <taxon>Bacteria</taxon>
        <taxon>Bacillati</taxon>
        <taxon>Actinomycetota</taxon>
        <taxon>Actinomycetes</taxon>
        <taxon>Propionibacteriales</taxon>
        <taxon>Nocardioidaceae</taxon>
        <taxon>Thermasporomyces</taxon>
    </lineage>
</organism>
<feature type="transmembrane region" description="Helical" evidence="2">
    <location>
        <begin position="21"/>
        <end position="42"/>
    </location>
</feature>
<evidence type="ECO:0000256" key="2">
    <source>
        <dbReference type="SAM" id="Phobius"/>
    </source>
</evidence>
<keyword evidence="2" id="KW-1133">Transmembrane helix</keyword>
<dbReference type="InterPro" id="IPR011055">
    <property type="entry name" value="Dup_hybrid_motif"/>
</dbReference>
<proteinExistence type="predicted"/>
<evidence type="ECO:0000313" key="5">
    <source>
        <dbReference type="Proteomes" id="UP000256485"/>
    </source>
</evidence>
<dbReference type="PANTHER" id="PTHR21666:SF270">
    <property type="entry name" value="MUREIN HYDROLASE ACTIVATOR ENVC"/>
    <property type="match status" value="1"/>
</dbReference>
<evidence type="ECO:0000256" key="1">
    <source>
        <dbReference type="SAM" id="MobiDB-lite"/>
    </source>
</evidence>
<feature type="compositionally biased region" description="Basic and acidic residues" evidence="1">
    <location>
        <begin position="92"/>
        <end position="116"/>
    </location>
</feature>
<keyword evidence="4" id="KW-0378">Hydrolase</keyword>
<dbReference type="PANTHER" id="PTHR21666">
    <property type="entry name" value="PEPTIDASE-RELATED"/>
    <property type="match status" value="1"/>
</dbReference>
<protein>
    <submittedName>
        <fullName evidence="4">Murein DD-endopeptidase MepM/ murein hydrolase activator NlpD</fullName>
    </submittedName>
</protein>
<dbReference type="Proteomes" id="UP000256485">
    <property type="component" value="Unassembled WGS sequence"/>
</dbReference>
<sequence>MRDFRQIVRTLHNRRWRAIPLTVLVGAFALVGIVAIASVAVMTRSASTTTALSATSAKERIAAESDDAKQTPAEGTTKQDPPAPKETTAQRADADPEKADRPSSEGVEQKTGRDEESATTTKAEARKAEATKAAQPEKEAEPNKETEQSKEAGPEDETAEQEEAREAAEERAARERSNPEWVLPIESYVLTGRFGQSGNRWASYHHGLDFAADSGTPIRAVGRGEIIAAGWEGAYGNRILVRHPDGTVTLYAHMSGFERTSGTVEPGTVIGYVGATGNVTGPHLHLEVRPNGGGLNSAIDPFAWLADKGLDP</sequence>
<feature type="region of interest" description="Disordered" evidence="1">
    <location>
        <begin position="48"/>
        <end position="177"/>
    </location>
</feature>
<feature type="compositionally biased region" description="Basic and acidic residues" evidence="1">
    <location>
        <begin position="57"/>
        <end position="69"/>
    </location>
</feature>
<gene>
    <name evidence="4" type="ORF">DFJ64_0652</name>
</gene>
<keyword evidence="2" id="KW-0472">Membrane</keyword>
<comment type="caution">
    <text evidence="4">The sequence shown here is derived from an EMBL/GenBank/DDBJ whole genome shotgun (WGS) entry which is preliminary data.</text>
</comment>